<evidence type="ECO:0000313" key="3">
    <source>
        <dbReference type="Proteomes" id="UP000701801"/>
    </source>
</evidence>
<feature type="non-terminal residue" evidence="2">
    <location>
        <position position="1"/>
    </location>
</feature>
<keyword evidence="3" id="KW-1185">Reference proteome</keyword>
<evidence type="ECO:0000313" key="2">
    <source>
        <dbReference type="EMBL" id="CAG8980904.1"/>
    </source>
</evidence>
<comment type="caution">
    <text evidence="2">The sequence shown here is derived from an EMBL/GenBank/DDBJ whole genome shotgun (WGS) entry which is preliminary data.</text>
</comment>
<dbReference type="Pfam" id="PF24840">
    <property type="entry name" value="NTF2_SigF"/>
    <property type="match status" value="1"/>
</dbReference>
<sequence length="199" mass="23462">MFEIIKWERGAERQIPSIIHALTSGTPAEQKSALDTYFLPSASFYHPLCRVPPFAHVQVPLVGEVNSRWVIWMIYRWYRILCPRIELVVEGAEFNQEMGVLFVEISQVFSLLFVPFAKSRVHLTTKLGLVKEKTDDKYYIAKQEDLYQFNEVFKFFWPGGDWTMRGWQVVTTVVCVHEYPQGFRLYFPYYHTTTFCPQN</sequence>
<dbReference type="PANTHER" id="PTHR35393:SF1">
    <property type="entry name" value="SNOAL-LIKE DOMAIN-CONTAINING PROTEIN"/>
    <property type="match status" value="1"/>
</dbReference>
<protein>
    <recommendedName>
        <fullName evidence="1">SigF-like NTF2-like domain-containing protein</fullName>
    </recommendedName>
</protein>
<accession>A0A9N9LYR2</accession>
<gene>
    <name evidence="2" type="ORF">HYALB_00012784</name>
</gene>
<dbReference type="Proteomes" id="UP000701801">
    <property type="component" value="Unassembled WGS sequence"/>
</dbReference>
<evidence type="ECO:0000259" key="1">
    <source>
        <dbReference type="Pfam" id="PF24840"/>
    </source>
</evidence>
<dbReference type="OrthoDB" id="2344312at2759"/>
<name>A0A9N9LYR2_9HELO</name>
<dbReference type="AlphaFoldDB" id="A0A9N9LYR2"/>
<reference evidence="2" key="1">
    <citation type="submission" date="2021-07" db="EMBL/GenBank/DDBJ databases">
        <authorList>
            <person name="Durling M."/>
        </authorList>
    </citation>
    <scope>NUCLEOTIDE SEQUENCE</scope>
</reference>
<dbReference type="EMBL" id="CAJVRM010000428">
    <property type="protein sequence ID" value="CAG8980904.1"/>
    <property type="molecule type" value="Genomic_DNA"/>
</dbReference>
<feature type="domain" description="SigF-like NTF2-like" evidence="1">
    <location>
        <begin position="13"/>
        <end position="176"/>
    </location>
</feature>
<dbReference type="InterPro" id="IPR057514">
    <property type="entry name" value="NTF2_SigF"/>
</dbReference>
<proteinExistence type="predicted"/>
<dbReference type="PANTHER" id="PTHR35393">
    <property type="entry name" value="CHROMOSOME 1, WHOLE GENOME SHOTGUN SEQUENCE"/>
    <property type="match status" value="1"/>
</dbReference>
<organism evidence="2 3">
    <name type="scientific">Hymenoscyphus albidus</name>
    <dbReference type="NCBI Taxonomy" id="595503"/>
    <lineage>
        <taxon>Eukaryota</taxon>
        <taxon>Fungi</taxon>
        <taxon>Dikarya</taxon>
        <taxon>Ascomycota</taxon>
        <taxon>Pezizomycotina</taxon>
        <taxon>Leotiomycetes</taxon>
        <taxon>Helotiales</taxon>
        <taxon>Helotiaceae</taxon>
        <taxon>Hymenoscyphus</taxon>
    </lineage>
</organism>